<dbReference type="OrthoDB" id="9801455at2"/>
<dbReference type="EMBL" id="LAKD02000052">
    <property type="protein sequence ID" value="OPF77330.1"/>
    <property type="molecule type" value="Genomic_DNA"/>
</dbReference>
<accession>A0A1V4D213</accession>
<evidence type="ECO:0000313" key="1">
    <source>
        <dbReference type="EMBL" id="OPF77330.1"/>
    </source>
</evidence>
<dbReference type="RefSeq" id="WP_053048477.1">
    <property type="nucleotide sequence ID" value="NZ_LAKD02000052.1"/>
</dbReference>
<name>A0A1V4D213_9ACTN</name>
<dbReference type="AlphaFoldDB" id="A0A1V4D213"/>
<dbReference type="Proteomes" id="UP000033615">
    <property type="component" value="Unassembled WGS sequence"/>
</dbReference>
<proteinExistence type="predicted"/>
<keyword evidence="2" id="KW-1185">Reference proteome</keyword>
<reference evidence="1" key="1">
    <citation type="submission" date="2016-12" db="EMBL/GenBank/DDBJ databases">
        <title>Genome sequence of Streptomyces antioxidans MUSC 164.</title>
        <authorList>
            <person name="Lee L.-H."/>
            <person name="Ser H.-L."/>
        </authorList>
    </citation>
    <scope>NUCLEOTIDE SEQUENCE [LARGE SCALE GENOMIC DNA]</scope>
    <source>
        <strain evidence="1">MUSC 164</strain>
    </source>
</reference>
<gene>
    <name evidence="1" type="ORF">VT50_0221420</name>
</gene>
<protein>
    <submittedName>
        <fullName evidence="1">Uncharacterized protein</fullName>
    </submittedName>
</protein>
<sequence length="60" mass="6707">MLDRTNCAWSPYVIGLPSVLPVTDRLAVFHDGRPAADVSHMRRDIGLAWLDLPLRPHDAT</sequence>
<organism evidence="1 2">
    <name type="scientific">Streptomyces antioxidans</name>
    <dbReference type="NCBI Taxonomy" id="1507734"/>
    <lineage>
        <taxon>Bacteria</taxon>
        <taxon>Bacillati</taxon>
        <taxon>Actinomycetota</taxon>
        <taxon>Actinomycetes</taxon>
        <taxon>Kitasatosporales</taxon>
        <taxon>Streptomycetaceae</taxon>
        <taxon>Streptomyces</taxon>
    </lineage>
</organism>
<comment type="caution">
    <text evidence="1">The sequence shown here is derived from an EMBL/GenBank/DDBJ whole genome shotgun (WGS) entry which is preliminary data.</text>
</comment>
<evidence type="ECO:0000313" key="2">
    <source>
        <dbReference type="Proteomes" id="UP000033615"/>
    </source>
</evidence>